<organism evidence="2 3">
    <name type="scientific">Euzebyella saccharophila</name>
    <dbReference type="NCBI Taxonomy" id="679664"/>
    <lineage>
        <taxon>Bacteria</taxon>
        <taxon>Pseudomonadati</taxon>
        <taxon>Bacteroidota</taxon>
        <taxon>Flavobacteriia</taxon>
        <taxon>Flavobacteriales</taxon>
        <taxon>Flavobacteriaceae</taxon>
        <taxon>Euzebyella</taxon>
    </lineage>
</organism>
<keyword evidence="1" id="KW-0732">Signal</keyword>
<evidence type="ECO:0000313" key="2">
    <source>
        <dbReference type="EMBL" id="MFC4097569.1"/>
    </source>
</evidence>
<reference evidence="3" key="1">
    <citation type="journal article" date="2019" name="Int. J. Syst. Evol. Microbiol.">
        <title>The Global Catalogue of Microorganisms (GCM) 10K type strain sequencing project: providing services to taxonomists for standard genome sequencing and annotation.</title>
        <authorList>
            <consortium name="The Broad Institute Genomics Platform"/>
            <consortium name="The Broad Institute Genome Sequencing Center for Infectious Disease"/>
            <person name="Wu L."/>
            <person name="Ma J."/>
        </authorList>
    </citation>
    <scope>NUCLEOTIDE SEQUENCE [LARGE SCALE GENOMIC DNA]</scope>
    <source>
        <strain evidence="3">CECT 7477</strain>
    </source>
</reference>
<dbReference type="RefSeq" id="WP_192463610.1">
    <property type="nucleotide sequence ID" value="NZ_JACYFJ010000009.1"/>
</dbReference>
<protein>
    <submittedName>
        <fullName evidence="2">Uncharacterized protein</fullName>
    </submittedName>
</protein>
<evidence type="ECO:0000313" key="3">
    <source>
        <dbReference type="Proteomes" id="UP001595814"/>
    </source>
</evidence>
<evidence type="ECO:0000256" key="1">
    <source>
        <dbReference type="SAM" id="SignalP"/>
    </source>
</evidence>
<proteinExistence type="predicted"/>
<dbReference type="PROSITE" id="PS51257">
    <property type="entry name" value="PROKAR_LIPOPROTEIN"/>
    <property type="match status" value="1"/>
</dbReference>
<sequence length="50" mass="5340">MRKILAASFILLAIIAMGSCSIDDSNDIEIIKPGDTVITGNGMAYQVKLQ</sequence>
<accession>A0ABV8JSH1</accession>
<keyword evidence="3" id="KW-1185">Reference proteome</keyword>
<gene>
    <name evidence="2" type="ORF">ACFOUT_16910</name>
</gene>
<feature type="signal peptide" evidence="1">
    <location>
        <begin position="1"/>
        <end position="22"/>
    </location>
</feature>
<dbReference type="EMBL" id="JBHSAW010000022">
    <property type="protein sequence ID" value="MFC4097569.1"/>
    <property type="molecule type" value="Genomic_DNA"/>
</dbReference>
<name>A0ABV8JSH1_9FLAO</name>
<comment type="caution">
    <text evidence="2">The sequence shown here is derived from an EMBL/GenBank/DDBJ whole genome shotgun (WGS) entry which is preliminary data.</text>
</comment>
<feature type="chain" id="PRO_5047263965" evidence="1">
    <location>
        <begin position="23"/>
        <end position="50"/>
    </location>
</feature>
<dbReference type="Proteomes" id="UP001595814">
    <property type="component" value="Unassembled WGS sequence"/>
</dbReference>